<reference evidence="2" key="2">
    <citation type="submission" date="2021-09" db="EMBL/GenBank/DDBJ databases">
        <authorList>
            <person name="Gilroy R."/>
        </authorList>
    </citation>
    <scope>NUCLEOTIDE SEQUENCE</scope>
    <source>
        <strain evidence="2">CHK121-7720</strain>
    </source>
</reference>
<dbReference type="Pfam" id="PF09924">
    <property type="entry name" value="LPG_synthase_C"/>
    <property type="match status" value="1"/>
</dbReference>
<dbReference type="AlphaFoldDB" id="A0A921SV29"/>
<proteinExistence type="predicted"/>
<sequence length="341" mass="38687">MSIALLPGFFDLTTQQKFSLMETTRLDTAPELTQPAATDCLVFKPITLDSLSEIAPYLPQQNYRTCDFSIGGIYMWVDYFGYEYAICHDTLFIRGGEEDHLQNTAFAVPVGSLDLKESIPLLGAYCRQHGQALILSAVPEPAAQTIAELYGCPVTELPDWGDYLYRASDLATLVGHRFNKKRNRVNKFKSTYPDFQYEPVTAQNLPELKDFFDRYMQAYHKDSELFAYEESKVAQVLREYDRLPFEGGLLRVGGEIAAFSVGEVVNDTLIVHIEKARKDIVGAYEAINYFYSAQMAEAHPEVQYINREDDAGDPGLREAKLSYNPETILKKYNIPLDNFLQ</sequence>
<organism evidence="2 3">
    <name type="scientific">Barnesiella viscericola</name>
    <dbReference type="NCBI Taxonomy" id="397865"/>
    <lineage>
        <taxon>Bacteria</taxon>
        <taxon>Pseudomonadati</taxon>
        <taxon>Bacteroidota</taxon>
        <taxon>Bacteroidia</taxon>
        <taxon>Bacteroidales</taxon>
        <taxon>Barnesiellaceae</taxon>
        <taxon>Barnesiella</taxon>
    </lineage>
</organism>
<reference evidence="2" key="1">
    <citation type="journal article" date="2021" name="PeerJ">
        <title>Extensive microbial diversity within the chicken gut microbiome revealed by metagenomics and culture.</title>
        <authorList>
            <person name="Gilroy R."/>
            <person name="Ravi A."/>
            <person name="Getino M."/>
            <person name="Pursley I."/>
            <person name="Horton D.L."/>
            <person name="Alikhan N.F."/>
            <person name="Baker D."/>
            <person name="Gharbi K."/>
            <person name="Hall N."/>
            <person name="Watson M."/>
            <person name="Adriaenssens E.M."/>
            <person name="Foster-Nyarko E."/>
            <person name="Jarju S."/>
            <person name="Secka A."/>
            <person name="Antonio M."/>
            <person name="Oren A."/>
            <person name="Chaudhuri R.R."/>
            <person name="La Ragione R."/>
            <person name="Hildebrand F."/>
            <person name="Pallen M.J."/>
        </authorList>
    </citation>
    <scope>NUCLEOTIDE SEQUENCE</scope>
    <source>
        <strain evidence="2">CHK121-7720</strain>
    </source>
</reference>
<dbReference type="RefSeq" id="WP_273305994.1">
    <property type="nucleotide sequence ID" value="NZ_DYUD01000017.1"/>
</dbReference>
<dbReference type="Proteomes" id="UP000757103">
    <property type="component" value="Unassembled WGS sequence"/>
</dbReference>
<dbReference type="Gene3D" id="3.40.630.30">
    <property type="match status" value="1"/>
</dbReference>
<dbReference type="PIRSF" id="PIRSF018688">
    <property type="entry name" value="UCP018688"/>
    <property type="match status" value="1"/>
</dbReference>
<protein>
    <submittedName>
        <fullName evidence="2">Phosphatidylglycerol lysyltransferase domain-containing protein</fullName>
    </submittedName>
</protein>
<dbReference type="EMBL" id="DYUD01000017">
    <property type="protein sequence ID" value="HJG88974.1"/>
    <property type="molecule type" value="Genomic_DNA"/>
</dbReference>
<dbReference type="SUPFAM" id="SSF55729">
    <property type="entry name" value="Acyl-CoA N-acyltransferases (Nat)"/>
    <property type="match status" value="2"/>
</dbReference>
<evidence type="ECO:0000259" key="1">
    <source>
        <dbReference type="Pfam" id="PF09924"/>
    </source>
</evidence>
<dbReference type="InterPro" id="IPR016181">
    <property type="entry name" value="Acyl_CoA_acyltransferase"/>
</dbReference>
<accession>A0A921SV29</accession>
<dbReference type="PANTHER" id="PTHR41373:SF1">
    <property type="entry name" value="PHOSPHATIDYLGLYCEROL LYSYLTRANSFERASE C-TERMINAL DOMAIN-CONTAINING PROTEIN"/>
    <property type="match status" value="1"/>
</dbReference>
<name>A0A921SV29_9BACT</name>
<dbReference type="InterPro" id="IPR024320">
    <property type="entry name" value="LPG_synthase_C"/>
</dbReference>
<gene>
    <name evidence="2" type="ORF">K8U91_05820</name>
</gene>
<comment type="caution">
    <text evidence="2">The sequence shown here is derived from an EMBL/GenBank/DDBJ whole genome shotgun (WGS) entry which is preliminary data.</text>
</comment>
<dbReference type="InterPro" id="IPR016732">
    <property type="entry name" value="UCP018688"/>
</dbReference>
<dbReference type="PANTHER" id="PTHR41373">
    <property type="entry name" value="DUF2156 DOMAIN-CONTAINING PROTEIN"/>
    <property type="match status" value="1"/>
</dbReference>
<feature type="domain" description="Phosphatidylglycerol lysyltransferase C-terminal" evidence="1">
    <location>
        <begin position="64"/>
        <end position="333"/>
    </location>
</feature>
<evidence type="ECO:0000313" key="2">
    <source>
        <dbReference type="EMBL" id="HJG88974.1"/>
    </source>
</evidence>
<evidence type="ECO:0000313" key="3">
    <source>
        <dbReference type="Proteomes" id="UP000757103"/>
    </source>
</evidence>